<evidence type="ECO:0000256" key="1">
    <source>
        <dbReference type="ARBA" id="ARBA00004123"/>
    </source>
</evidence>
<dbReference type="Pfam" id="PF08600">
    <property type="entry name" value="NuBaID_C"/>
    <property type="match status" value="1"/>
</dbReference>
<feature type="domain" description="C3HC-type" evidence="7">
    <location>
        <begin position="75"/>
        <end position="214"/>
    </location>
</feature>
<protein>
    <recommendedName>
        <fullName evidence="11">C3HC-type domain-containing protein</fullName>
    </recommendedName>
</protein>
<organism evidence="9 10">
    <name type="scientific">Escallonia herrerae</name>
    <dbReference type="NCBI Taxonomy" id="1293975"/>
    <lineage>
        <taxon>Eukaryota</taxon>
        <taxon>Viridiplantae</taxon>
        <taxon>Streptophyta</taxon>
        <taxon>Embryophyta</taxon>
        <taxon>Tracheophyta</taxon>
        <taxon>Spermatophyta</taxon>
        <taxon>Magnoliopsida</taxon>
        <taxon>eudicotyledons</taxon>
        <taxon>Gunneridae</taxon>
        <taxon>Pentapetalae</taxon>
        <taxon>asterids</taxon>
        <taxon>campanulids</taxon>
        <taxon>Escalloniales</taxon>
        <taxon>Escalloniaceae</taxon>
        <taxon>Escallonia</taxon>
    </lineage>
</organism>
<evidence type="ECO:0000259" key="8">
    <source>
        <dbReference type="Pfam" id="PF08600"/>
    </source>
</evidence>
<keyword evidence="2" id="KW-0479">Metal-binding</keyword>
<reference evidence="9" key="1">
    <citation type="submission" date="2022-12" db="EMBL/GenBank/DDBJ databases">
        <title>Draft genome assemblies for two species of Escallonia (Escalloniales).</title>
        <authorList>
            <person name="Chanderbali A."/>
            <person name="Dervinis C."/>
            <person name="Anghel I."/>
            <person name="Soltis D."/>
            <person name="Soltis P."/>
            <person name="Zapata F."/>
        </authorList>
    </citation>
    <scope>NUCLEOTIDE SEQUENCE</scope>
    <source>
        <strain evidence="9">UCBG64.0493</strain>
        <tissue evidence="9">Leaf</tissue>
    </source>
</reference>
<evidence type="ECO:0000313" key="9">
    <source>
        <dbReference type="EMBL" id="KAK3024138.1"/>
    </source>
</evidence>
<evidence type="ECO:0000259" key="7">
    <source>
        <dbReference type="Pfam" id="PF07967"/>
    </source>
</evidence>
<dbReference type="InterPro" id="IPR012935">
    <property type="entry name" value="NuBaID_N"/>
</dbReference>
<gene>
    <name evidence="9" type="ORF">RJ639_044393</name>
</gene>
<evidence type="ECO:0000313" key="10">
    <source>
        <dbReference type="Proteomes" id="UP001188597"/>
    </source>
</evidence>
<proteinExistence type="predicted"/>
<dbReference type="EMBL" id="JAVXUP010000616">
    <property type="protein sequence ID" value="KAK3024138.1"/>
    <property type="molecule type" value="Genomic_DNA"/>
</dbReference>
<accession>A0AA88WCF5</accession>
<keyword evidence="10" id="KW-1185">Reference proteome</keyword>
<sequence length="774" mass="82373">MSKPRNREGGIGGKSSCPAATAAAPPVNSCSTPPLLLHSYGKRSGSGGVEQTLTGAVEAAAATGAVAAGSQIVDVVSAVNCARRGWVNVDSDIIACEACGARLLFSTPSSWTQHQGKSCFSSILSLSKHFPLPHTHTPHTPHSTPPHNKRSISVEKAALVFSLKLDNGHKLLCPWVDNACDKMLAQFPPSPPAVLFDNYKKRCSALLQLLALPVISSSAIDYMRSPQLEHLLNGSTISDSGNMSEDASTSKYIGNEYELVSSALYYQAQKLISLCGWEPRLLPYIVDRKDPEGQSPKDANVSDSVVYSGQNSSICVYASGRAQDVEADNDGVTSLAKYDPSSVVFDCRLCGASVGLWAFSMTPRPVEFIRLVGMSEVNGENNGVHRKDNVTNSDAGASGAYDSSKENHVEIRERSMDTATAVTTSLTGTPCNLRLTIAGGPPPAKQNFRPTISLPVIGRNLRARFSTDSDFNYHQSVKGLIQGSKDHHISFLTGKEFQLEDVGLEQGKVHDDGLCVSASNNLVPCMDSDISEQGEPHRNDSNRNMSLGGATTIDQGVPEISTTDSIMENPLVNTSSLVENPGELESFPENAANVGTVVDLCSSQVANSSIMSLGGHISVENGETSVNDTSVPVAADSCHLQHNSEIEKICSGGDSENGNKVAAAVQPLDNGNTSSSTATPFLAGKDLKQLPLVEALKFDPIRQHRHFCPWIASSGNSASGWQQTLSALQRQEEFSYSLSDAPSSSLIEVDDPVASVKEIFMSPSAKRMKLAHGT</sequence>
<dbReference type="PANTHER" id="PTHR15835">
    <property type="entry name" value="NUCLEAR-INTERACTING PARTNER OF ALK"/>
    <property type="match status" value="1"/>
</dbReference>
<dbReference type="GO" id="GO:0008270">
    <property type="term" value="F:zinc ion binding"/>
    <property type="evidence" value="ECO:0007669"/>
    <property type="project" value="UniProtKB-KW"/>
</dbReference>
<feature type="domain" description="NuBaID C-terminal" evidence="8">
    <location>
        <begin position="678"/>
        <end position="722"/>
    </location>
</feature>
<dbReference type="PANTHER" id="PTHR15835:SF6">
    <property type="entry name" value="ZINC FINGER C3HC-TYPE PROTEIN 1"/>
    <property type="match status" value="1"/>
</dbReference>
<dbReference type="InterPro" id="IPR013909">
    <property type="entry name" value="NuBaID_C"/>
</dbReference>
<keyword evidence="5" id="KW-0539">Nucleus</keyword>
<dbReference type="AlphaFoldDB" id="A0AA88WCF5"/>
<evidence type="ECO:0000256" key="2">
    <source>
        <dbReference type="ARBA" id="ARBA00022723"/>
    </source>
</evidence>
<feature type="compositionally biased region" description="Low complexity" evidence="6">
    <location>
        <begin position="393"/>
        <end position="402"/>
    </location>
</feature>
<evidence type="ECO:0000256" key="5">
    <source>
        <dbReference type="ARBA" id="ARBA00023242"/>
    </source>
</evidence>
<evidence type="ECO:0008006" key="11">
    <source>
        <dbReference type="Google" id="ProtNLM"/>
    </source>
</evidence>
<feature type="non-terminal residue" evidence="9">
    <location>
        <position position="1"/>
    </location>
</feature>
<evidence type="ECO:0000256" key="6">
    <source>
        <dbReference type="SAM" id="MobiDB-lite"/>
    </source>
</evidence>
<feature type="region of interest" description="Disordered" evidence="6">
    <location>
        <begin position="382"/>
        <end position="407"/>
    </location>
</feature>
<dbReference type="GO" id="GO:0005634">
    <property type="term" value="C:nucleus"/>
    <property type="evidence" value="ECO:0007669"/>
    <property type="project" value="UniProtKB-SubCell"/>
</dbReference>
<name>A0AA88WCF5_9ASTE</name>
<comment type="caution">
    <text evidence="9">The sequence shown here is derived from an EMBL/GenBank/DDBJ whole genome shotgun (WGS) entry which is preliminary data.</text>
</comment>
<evidence type="ECO:0000256" key="4">
    <source>
        <dbReference type="ARBA" id="ARBA00022833"/>
    </source>
</evidence>
<keyword evidence="3" id="KW-0863">Zinc-finger</keyword>
<comment type="subcellular location">
    <subcellularLocation>
        <location evidence="1">Nucleus</location>
    </subcellularLocation>
</comment>
<dbReference type="Pfam" id="PF07967">
    <property type="entry name" value="zf-C3HC"/>
    <property type="match status" value="1"/>
</dbReference>
<dbReference type="Proteomes" id="UP001188597">
    <property type="component" value="Unassembled WGS sequence"/>
</dbReference>
<keyword evidence="4" id="KW-0862">Zinc</keyword>
<evidence type="ECO:0000256" key="3">
    <source>
        <dbReference type="ARBA" id="ARBA00022771"/>
    </source>
</evidence>